<dbReference type="InterPro" id="IPR007845">
    <property type="entry name" value="HemS/ChuX_dom"/>
</dbReference>
<feature type="region of interest" description="Disordered" evidence="1">
    <location>
        <begin position="338"/>
        <end position="359"/>
    </location>
</feature>
<dbReference type="Proteomes" id="UP000679352">
    <property type="component" value="Plasmid p5"/>
</dbReference>
<dbReference type="Gene3D" id="3.40.1570.10">
    <property type="entry name" value="HemS/ChuS/ChuX like domains"/>
    <property type="match status" value="2"/>
</dbReference>
<sequence>MTLTPTEIRALRAETAKARARDFAQANGLTEAALVAAHVGHGATCIDPAPTRLVPMIEALGDVMALTRNESAVHERRGTYTGFGGGGSAAIVLGDEIDLRIFPAHWATAFAVEEPGEEGAVKRSLQVFDAHGEAVHKVFLKPESDVAAFAALVAALRLPDQADTVFTTPAPAPEGPRADPARREALLADWAAMTDTHQFVRIIKQHKMNRLGAYRLAGAPHAQALARDAVTRALEASAAGGFPIMIFVGNRGCIQIHSGPVQRIVPMGPWINVLDPRFNLHLRADHIAEVWLVEKPTRRGPAVSIEAFDAAGELILQMFPKRASEESAEGVDQWNAMARGLASGAPAPQTPPQTEVVPA</sequence>
<evidence type="ECO:0000256" key="1">
    <source>
        <dbReference type="SAM" id="MobiDB-lite"/>
    </source>
</evidence>
<keyword evidence="3" id="KW-0614">Plasmid</keyword>
<evidence type="ECO:0000313" key="3">
    <source>
        <dbReference type="EMBL" id="QWK93183.1"/>
    </source>
</evidence>
<evidence type="ECO:0000259" key="2">
    <source>
        <dbReference type="Pfam" id="PF05171"/>
    </source>
</evidence>
<geneLocation type="plasmid" evidence="3 4">
    <name>p5</name>
</geneLocation>
<dbReference type="KEGG" id="gfu:KM031_21725"/>
<feature type="domain" description="Haemin-degrading HemS/ChuX" evidence="2">
    <location>
        <begin position="29"/>
        <end position="156"/>
    </location>
</feature>
<dbReference type="CDD" id="cd16830">
    <property type="entry name" value="HemS-like_N"/>
    <property type="match status" value="1"/>
</dbReference>
<dbReference type="Pfam" id="PF05171">
    <property type="entry name" value="HemS"/>
    <property type="match status" value="2"/>
</dbReference>
<keyword evidence="4" id="KW-1185">Reference proteome</keyword>
<dbReference type="CDD" id="cd16831">
    <property type="entry name" value="HemS-like_C"/>
    <property type="match status" value="1"/>
</dbReference>
<organism evidence="3 4">
    <name type="scientific">Gemmobacter fulvus</name>
    <dbReference type="NCBI Taxonomy" id="2840474"/>
    <lineage>
        <taxon>Bacteria</taxon>
        <taxon>Pseudomonadati</taxon>
        <taxon>Pseudomonadota</taxon>
        <taxon>Alphaproteobacteria</taxon>
        <taxon>Rhodobacterales</taxon>
        <taxon>Paracoccaceae</taxon>
        <taxon>Gemmobacter</taxon>
    </lineage>
</organism>
<reference evidence="3" key="1">
    <citation type="submission" date="2021-06" db="EMBL/GenBank/DDBJ databases">
        <authorList>
            <person name="Lee C.-S."/>
            <person name="Jin L."/>
        </authorList>
    </citation>
    <scope>NUCLEOTIDE SEQUENCE</scope>
    <source>
        <strain evidence="3">Con5</strain>
        <plasmid evidence="3">p5</plasmid>
    </source>
</reference>
<dbReference type="EMBL" id="CP076366">
    <property type="protein sequence ID" value="QWK93183.1"/>
    <property type="molecule type" value="Genomic_DNA"/>
</dbReference>
<dbReference type="AlphaFoldDB" id="A0A975PCH8"/>
<gene>
    <name evidence="3" type="ORF">KM031_21725</name>
</gene>
<dbReference type="SUPFAM" id="SSF144064">
    <property type="entry name" value="Heme iron utilization protein-like"/>
    <property type="match status" value="1"/>
</dbReference>
<protein>
    <submittedName>
        <fullName evidence="3">Hemin-degrading factor</fullName>
    </submittedName>
</protein>
<feature type="domain" description="Haemin-degrading HemS/ChuX" evidence="2">
    <location>
        <begin position="207"/>
        <end position="338"/>
    </location>
</feature>
<dbReference type="GO" id="GO:0006826">
    <property type="term" value="P:iron ion transport"/>
    <property type="evidence" value="ECO:0007669"/>
    <property type="project" value="InterPro"/>
</dbReference>
<name>A0A975PCH8_9RHOB</name>
<dbReference type="InterPro" id="IPR053733">
    <property type="entry name" value="Heme_Transport_Util_sf"/>
</dbReference>
<evidence type="ECO:0000313" key="4">
    <source>
        <dbReference type="Proteomes" id="UP000679352"/>
    </source>
</evidence>
<proteinExistence type="predicted"/>
<dbReference type="RefSeq" id="WP_215506984.1">
    <property type="nucleotide sequence ID" value="NZ_CP076366.1"/>
</dbReference>
<accession>A0A975PCH8</accession>